<reference evidence="2" key="2">
    <citation type="submission" date="2020-03" db="EMBL/GenBank/DDBJ databases">
        <title>Sequencing the whole spectinomycin operon, new perspectives for prokaryotic systematics.</title>
        <authorList>
            <person name="Flandrois J.-P."/>
        </authorList>
    </citation>
    <scope>NUCLEOTIDE SEQUENCE</scope>
</reference>
<evidence type="ECO:0000256" key="1">
    <source>
        <dbReference type="SAM" id="MobiDB-lite"/>
    </source>
</evidence>
<protein>
    <submittedName>
        <fullName evidence="2">Uncharacterized protein</fullName>
    </submittedName>
</protein>
<feature type="compositionally biased region" description="Polar residues" evidence="1">
    <location>
        <begin position="96"/>
        <end position="105"/>
    </location>
</feature>
<dbReference type="AlphaFoldDB" id="A0A6F8LZT9"/>
<name>A0A6F8LZT9_9ACTN</name>
<feature type="region of interest" description="Disordered" evidence="1">
    <location>
        <begin position="65"/>
        <end position="105"/>
    </location>
</feature>
<feature type="compositionally biased region" description="Basic and acidic residues" evidence="1">
    <location>
        <begin position="66"/>
        <end position="75"/>
    </location>
</feature>
<reference evidence="2" key="1">
    <citation type="submission" date="2018-02" db="EMBL/GenBank/DDBJ databases">
        <authorList>
            <person name="Briolay J."/>
        </authorList>
    </citation>
    <scope>NUCLEOTIDE SEQUENCE</scope>
</reference>
<gene>
    <name evidence="2" type="ORF">PJPOAEBK_00037</name>
</gene>
<proteinExistence type="predicted"/>
<sequence length="105" mass="11280">MSAAETSPGPCLRRYITVGSSLSELTTSSLRFRIRSVTSSLTPGTVENSCSTPSTRMLVTAAPGMEDSRVRRSELPRVYPKPGSSGSITKRERNSEIGSSTRVGR</sequence>
<evidence type="ECO:0000313" key="2">
    <source>
        <dbReference type="EMBL" id="AYF61055.1"/>
    </source>
</evidence>
<organism evidence="2">
    <name type="scientific">uncultured Frankia sp</name>
    <dbReference type="NCBI Taxonomy" id="181582"/>
    <lineage>
        <taxon>Bacteria</taxon>
        <taxon>Bacillati</taxon>
        <taxon>Actinomycetota</taxon>
        <taxon>Actinomycetes</taxon>
        <taxon>Frankiales</taxon>
        <taxon>Frankiaceae</taxon>
        <taxon>Frankia</taxon>
        <taxon>environmental samples</taxon>
    </lineage>
</organism>
<dbReference type="EMBL" id="MG958462">
    <property type="protein sequence ID" value="AYF61055.1"/>
    <property type="molecule type" value="Genomic_DNA"/>
</dbReference>
<accession>A0A6F8LZT9</accession>